<name>A0A561SPM8_9PSEU</name>
<dbReference type="AlphaFoldDB" id="A0A561SPM8"/>
<evidence type="ECO:0000313" key="2">
    <source>
        <dbReference type="Proteomes" id="UP000321261"/>
    </source>
</evidence>
<protein>
    <submittedName>
        <fullName evidence="1">Uncharacterized protein</fullName>
    </submittedName>
</protein>
<reference evidence="1 2" key="1">
    <citation type="submission" date="2019-06" db="EMBL/GenBank/DDBJ databases">
        <title>Sequencing the genomes of 1000 actinobacteria strains.</title>
        <authorList>
            <person name="Klenk H.-P."/>
        </authorList>
    </citation>
    <scope>NUCLEOTIDE SEQUENCE [LARGE SCALE GENOMIC DNA]</scope>
    <source>
        <strain evidence="1 2">DSM 45671</strain>
    </source>
</reference>
<accession>A0A561SPM8</accession>
<keyword evidence="2" id="KW-1185">Reference proteome</keyword>
<organism evidence="1 2">
    <name type="scientific">Pseudonocardia hierapolitana</name>
    <dbReference type="NCBI Taxonomy" id="1128676"/>
    <lineage>
        <taxon>Bacteria</taxon>
        <taxon>Bacillati</taxon>
        <taxon>Actinomycetota</taxon>
        <taxon>Actinomycetes</taxon>
        <taxon>Pseudonocardiales</taxon>
        <taxon>Pseudonocardiaceae</taxon>
        <taxon>Pseudonocardia</taxon>
    </lineage>
</organism>
<comment type="caution">
    <text evidence="1">The sequence shown here is derived from an EMBL/GenBank/DDBJ whole genome shotgun (WGS) entry which is preliminary data.</text>
</comment>
<sequence length="77" mass="8130">MGNNPFALTTLLALHVADSHGMCAAYTRPGTGYRHTPRPCPDGALALPARDNIRARVTARRLMAVNGAATGTDGDKR</sequence>
<dbReference type="EMBL" id="VIWU01000001">
    <property type="protein sequence ID" value="TWF76819.1"/>
    <property type="molecule type" value="Genomic_DNA"/>
</dbReference>
<proteinExistence type="predicted"/>
<dbReference type="Proteomes" id="UP000321261">
    <property type="component" value="Unassembled WGS sequence"/>
</dbReference>
<gene>
    <name evidence="1" type="ORF">FHX44_112717</name>
</gene>
<evidence type="ECO:0000313" key="1">
    <source>
        <dbReference type="EMBL" id="TWF76819.1"/>
    </source>
</evidence>